<dbReference type="RefSeq" id="WP_200290608.1">
    <property type="nucleotide sequence ID" value="NZ_CP067013.1"/>
</dbReference>
<keyword evidence="1" id="KW-0418">Kinase</keyword>
<protein>
    <submittedName>
        <fullName evidence="1">Serine/threonine protein kinase</fullName>
    </submittedName>
</protein>
<proteinExistence type="predicted"/>
<gene>
    <name evidence="1" type="ORF">I6H70_14770</name>
</gene>
<dbReference type="GO" id="GO:0004674">
    <property type="term" value="F:protein serine/threonine kinase activity"/>
    <property type="evidence" value="ECO:0007669"/>
    <property type="project" value="UniProtKB-KW"/>
</dbReference>
<keyword evidence="1" id="KW-0808">Transferase</keyword>
<dbReference type="EMBL" id="CP067013">
    <property type="protein sequence ID" value="QQN49810.1"/>
    <property type="molecule type" value="Genomic_DNA"/>
</dbReference>
<name>A0A9X7UZJ8_9GAMM</name>
<dbReference type="InterPro" id="IPR011009">
    <property type="entry name" value="Kinase-like_dom_sf"/>
</dbReference>
<sequence length="474" mass="54289">MNLSQLADAGRCPTLPCRFELADGDALTIESWLRTLPGQRYVGRARWNDRQVLAKLMVGDKARRHFERERDGARLLVGQGLPTPRVLAEGWQEEEGGWLLFEYLENACSLWDAWREVEREVPLCPAQQAILAEALTLIGRMHACGLWQSDLHLDNLLRQHDRLFIVDGGGVRAETPGRPLSAGQALQNLGVFFAQLPAELEPFIESLLAHYLLANAEHALSLDALLDQVHEVRRWRVRDYMKKLARDCSLFKAEIGPFGAQVVRRDEASGLAELLADPDRFIAQGQIFKTGGAATVARVALAGRPLLIKRYNIKNPLHWLKRFWRPSRAWHSWLQGNRLDLLGIATPRLLAVKEQRWLWARGPAWLVTELLEGEDLIARWRPYVEDHPPEAELRALERLLLALIREQVSHGDLKGHNLFWEDGRWALIDLDAVQQHHSRAGFARAFARDRARLLRNWPVESKLYRLLDQRLPRL</sequence>
<organism evidence="1 2">
    <name type="scientific">Stutzerimonas balearica</name>
    <dbReference type="NCBI Taxonomy" id="74829"/>
    <lineage>
        <taxon>Bacteria</taxon>
        <taxon>Pseudomonadati</taxon>
        <taxon>Pseudomonadota</taxon>
        <taxon>Gammaproteobacteria</taxon>
        <taxon>Pseudomonadales</taxon>
        <taxon>Pseudomonadaceae</taxon>
        <taxon>Stutzerimonas</taxon>
    </lineage>
</organism>
<accession>A0A9X7UZJ8</accession>
<reference evidence="1 2" key="1">
    <citation type="submission" date="2020-12" db="EMBL/GenBank/DDBJ databases">
        <title>FDA dAtabase for Regulatory Grade micrObial Sequences (FDA-ARGOS): Supporting development and validation of Infectious Disease Dx tests.</title>
        <authorList>
            <person name="Sproer C."/>
            <person name="Gronow S."/>
            <person name="Severitt S."/>
            <person name="Schroder I."/>
            <person name="Tallon L."/>
            <person name="Sadzewicz L."/>
            <person name="Zhao X."/>
            <person name="Boylan J."/>
            <person name="Ott S."/>
            <person name="Bowen H."/>
            <person name="Vavikolanu K."/>
            <person name="Mehta A."/>
            <person name="Aluvathingal J."/>
            <person name="Nadendla S."/>
            <person name="Lowell S."/>
            <person name="Myers T."/>
            <person name="Yan Y."/>
            <person name="Sichtig H."/>
        </authorList>
    </citation>
    <scope>NUCLEOTIDE SEQUENCE [LARGE SCALE GENOMIC DNA]</scope>
    <source>
        <strain evidence="1 2">FDAARGOS_1013</strain>
    </source>
</reference>
<evidence type="ECO:0000313" key="2">
    <source>
        <dbReference type="Proteomes" id="UP000595933"/>
    </source>
</evidence>
<dbReference type="SUPFAM" id="SSF56112">
    <property type="entry name" value="Protein kinase-like (PK-like)"/>
    <property type="match status" value="2"/>
</dbReference>
<dbReference type="Proteomes" id="UP000595933">
    <property type="component" value="Chromosome"/>
</dbReference>
<evidence type="ECO:0000313" key="1">
    <source>
        <dbReference type="EMBL" id="QQN49810.1"/>
    </source>
</evidence>
<keyword evidence="1" id="KW-0723">Serine/threonine-protein kinase</keyword>
<dbReference type="Pfam" id="PF06293">
    <property type="entry name" value="Kdo"/>
    <property type="match status" value="1"/>
</dbReference>
<dbReference type="AlphaFoldDB" id="A0A9X7UZJ8"/>